<feature type="compositionally biased region" description="Basic and acidic residues" evidence="1">
    <location>
        <begin position="75"/>
        <end position="98"/>
    </location>
</feature>
<protein>
    <submittedName>
        <fullName evidence="2">Uncharacterized protein</fullName>
    </submittedName>
</protein>
<organism evidence="2 3">
    <name type="scientific">Reticulomyxa filosa</name>
    <dbReference type="NCBI Taxonomy" id="46433"/>
    <lineage>
        <taxon>Eukaryota</taxon>
        <taxon>Sar</taxon>
        <taxon>Rhizaria</taxon>
        <taxon>Retaria</taxon>
        <taxon>Foraminifera</taxon>
        <taxon>Monothalamids</taxon>
        <taxon>Reticulomyxidae</taxon>
        <taxon>Reticulomyxa</taxon>
    </lineage>
</organism>
<evidence type="ECO:0000313" key="3">
    <source>
        <dbReference type="Proteomes" id="UP000023152"/>
    </source>
</evidence>
<proteinExistence type="predicted"/>
<evidence type="ECO:0000313" key="2">
    <source>
        <dbReference type="EMBL" id="ETO36326.1"/>
    </source>
</evidence>
<sequence length="187" mass="21104">SVEALLKASIPIQFKDKKSGQNEIVHCHPRVLFRLVESAIYCANGLFKEVCNSVNEMQRSLTEEPLDLPEINLNDLKDHDEKNKEEEQSNDEEKKQNEDNSLTNEEIAITETAILNLLQKIQQLKSNCGSLTQALSAIPRKRTIKESNLRNEIKQVASTNNVGCDCAALMKMIKYAATINTKLKISY</sequence>
<gene>
    <name evidence="2" type="ORF">RFI_00736</name>
</gene>
<keyword evidence="3" id="KW-1185">Reference proteome</keyword>
<comment type="caution">
    <text evidence="2">The sequence shown here is derived from an EMBL/GenBank/DDBJ whole genome shotgun (WGS) entry which is preliminary data.</text>
</comment>
<dbReference type="AlphaFoldDB" id="X6PDP9"/>
<dbReference type="EMBL" id="ASPP01000776">
    <property type="protein sequence ID" value="ETO36326.1"/>
    <property type="molecule type" value="Genomic_DNA"/>
</dbReference>
<name>X6PDP9_RETFI</name>
<evidence type="ECO:0000256" key="1">
    <source>
        <dbReference type="SAM" id="MobiDB-lite"/>
    </source>
</evidence>
<feature type="non-terminal residue" evidence="2">
    <location>
        <position position="1"/>
    </location>
</feature>
<accession>X6PDP9</accession>
<feature type="region of interest" description="Disordered" evidence="1">
    <location>
        <begin position="63"/>
        <end position="103"/>
    </location>
</feature>
<reference evidence="2 3" key="1">
    <citation type="journal article" date="2013" name="Curr. Biol.">
        <title>The Genome of the Foraminiferan Reticulomyxa filosa.</title>
        <authorList>
            <person name="Glockner G."/>
            <person name="Hulsmann N."/>
            <person name="Schleicher M."/>
            <person name="Noegel A.A."/>
            <person name="Eichinger L."/>
            <person name="Gallinger C."/>
            <person name="Pawlowski J."/>
            <person name="Sierra R."/>
            <person name="Euteneuer U."/>
            <person name="Pillet L."/>
            <person name="Moustafa A."/>
            <person name="Platzer M."/>
            <person name="Groth M."/>
            <person name="Szafranski K."/>
            <person name="Schliwa M."/>
        </authorList>
    </citation>
    <scope>NUCLEOTIDE SEQUENCE [LARGE SCALE GENOMIC DNA]</scope>
</reference>
<dbReference type="Proteomes" id="UP000023152">
    <property type="component" value="Unassembled WGS sequence"/>
</dbReference>